<evidence type="ECO:0000256" key="1">
    <source>
        <dbReference type="ARBA" id="ARBA00022729"/>
    </source>
</evidence>
<dbReference type="EMBL" id="RCUY01000009">
    <property type="protein sequence ID" value="RLP82023.1"/>
    <property type="molecule type" value="Genomic_DNA"/>
</dbReference>
<feature type="domain" description="DUF4352" evidence="3">
    <location>
        <begin position="129"/>
        <end position="241"/>
    </location>
</feature>
<evidence type="ECO:0000256" key="2">
    <source>
        <dbReference type="SAM" id="Phobius"/>
    </source>
</evidence>
<feature type="transmembrane region" description="Helical" evidence="2">
    <location>
        <begin position="38"/>
        <end position="69"/>
    </location>
</feature>
<evidence type="ECO:0000259" key="3">
    <source>
        <dbReference type="Pfam" id="PF11611"/>
    </source>
</evidence>
<name>A0A3L7ANE7_9MICO</name>
<evidence type="ECO:0000313" key="5">
    <source>
        <dbReference type="Proteomes" id="UP000269438"/>
    </source>
</evidence>
<evidence type="ECO:0000313" key="4">
    <source>
        <dbReference type="EMBL" id="RLP82023.1"/>
    </source>
</evidence>
<keyword evidence="2" id="KW-0812">Transmembrane</keyword>
<keyword evidence="1" id="KW-0732">Signal</keyword>
<accession>A0A3L7ANE7</accession>
<reference evidence="4 5" key="1">
    <citation type="submission" date="2018-10" db="EMBL/GenBank/DDBJ databases">
        <authorList>
            <person name="Li J."/>
        </authorList>
    </citation>
    <scope>NUCLEOTIDE SEQUENCE [LARGE SCALE GENOMIC DNA]</scope>
    <source>
        <strain evidence="4 5">JCM 11654</strain>
    </source>
</reference>
<keyword evidence="2" id="KW-0472">Membrane</keyword>
<dbReference type="InterPro" id="IPR029051">
    <property type="entry name" value="DUF4352"/>
</dbReference>
<feature type="transmembrane region" description="Helical" evidence="2">
    <location>
        <begin position="81"/>
        <end position="109"/>
    </location>
</feature>
<sequence>MSIPQPARDAPVDPHGQSLRGAATDLERSIRIRRLATVSLILAFLALCAAVLPVAGVILGAVAVCLGIWSWKPTAGKRRSVAAVSIGGFALVLGIVSTSLPGGLIGIGVTSLAQRSDSSLGSVGNPAAVNDQIQLTTLSVRINSIDPDATAKVLAESKSSLEPKSGFVYAIVNYTVTNSSSSDATDQSAQSVRIGFRSEDGTELKNLTLGPQLGEGLAGGMLRQGGSATGNVVLEIPKESPGLLTIWERGGIGDPVYVSYE</sequence>
<dbReference type="Gene3D" id="2.60.40.1240">
    <property type="match status" value="1"/>
</dbReference>
<keyword evidence="5" id="KW-1185">Reference proteome</keyword>
<dbReference type="AlphaFoldDB" id="A0A3L7ANE7"/>
<protein>
    <submittedName>
        <fullName evidence="4">DUF4352 domain-containing protein</fullName>
    </submittedName>
</protein>
<comment type="caution">
    <text evidence="4">The sequence shown here is derived from an EMBL/GenBank/DDBJ whole genome shotgun (WGS) entry which is preliminary data.</text>
</comment>
<organism evidence="4 5">
    <name type="scientific">Mycetocola lacteus</name>
    <dbReference type="NCBI Taxonomy" id="76637"/>
    <lineage>
        <taxon>Bacteria</taxon>
        <taxon>Bacillati</taxon>
        <taxon>Actinomycetota</taxon>
        <taxon>Actinomycetes</taxon>
        <taxon>Micrococcales</taxon>
        <taxon>Microbacteriaceae</taxon>
        <taxon>Mycetocola</taxon>
    </lineage>
</organism>
<gene>
    <name evidence="4" type="ORF">D9V34_09370</name>
</gene>
<proteinExistence type="predicted"/>
<keyword evidence="2" id="KW-1133">Transmembrane helix</keyword>
<dbReference type="Proteomes" id="UP000269438">
    <property type="component" value="Unassembled WGS sequence"/>
</dbReference>
<dbReference type="InterPro" id="IPR029050">
    <property type="entry name" value="Immunoprotect_excell_Ig-like"/>
</dbReference>
<dbReference type="Pfam" id="PF11611">
    <property type="entry name" value="DUF4352"/>
    <property type="match status" value="1"/>
</dbReference>